<feature type="domain" description="EamA" evidence="2">
    <location>
        <begin position="151"/>
        <end position="282"/>
    </location>
</feature>
<sequence>MSNSGVILVTFAALFWGLAGGIAGVLINNGWDPLLVSFIRGAIGLLFVLLWLAVRSRNSGLVYLRLWFWSILAGLGVAGNFAFYFLSIEKGSVAVAATLMYCAPVFVYLISFALRLERPSAVKWASIFLVLVGVVMLTRIYQVDGSALSLFAVITGLLSGLSLALFIFAFKYAAMQGSPQAILSIAFTTLVIVLGSTIDLTEIKRVPGSVDWPLFLILGVLGAGASFILYIIGLRQTPPALASIAGTLEPVTAAVFGVAILSETLVSSQILGMVIILITVTGLGIYSQRYKS</sequence>
<feature type="transmembrane region" description="Helical" evidence="1">
    <location>
        <begin position="266"/>
        <end position="286"/>
    </location>
</feature>
<organism evidence="3 4">
    <name type="scientific">Idiomarina seosinensis</name>
    <dbReference type="NCBI Taxonomy" id="281739"/>
    <lineage>
        <taxon>Bacteria</taxon>
        <taxon>Pseudomonadati</taxon>
        <taxon>Pseudomonadota</taxon>
        <taxon>Gammaproteobacteria</taxon>
        <taxon>Alteromonadales</taxon>
        <taxon>Idiomarinaceae</taxon>
        <taxon>Idiomarina</taxon>
    </lineage>
</organism>
<dbReference type="Pfam" id="PF00892">
    <property type="entry name" value="EamA"/>
    <property type="match status" value="2"/>
</dbReference>
<keyword evidence="1" id="KW-1133">Transmembrane helix</keyword>
<reference evidence="3 4" key="1">
    <citation type="journal article" date="2011" name="Front. Microbiol.">
        <title>Genomic signatures of strain selection and enhancement in Bacillus atrophaeus var. globigii, a historical biowarfare simulant.</title>
        <authorList>
            <person name="Gibbons H.S."/>
            <person name="Broomall S.M."/>
            <person name="McNew L.A."/>
            <person name="Daligault H."/>
            <person name="Chapman C."/>
            <person name="Bruce D."/>
            <person name="Karavis M."/>
            <person name="Krepps M."/>
            <person name="McGregor P.A."/>
            <person name="Hong C."/>
            <person name="Park K.H."/>
            <person name="Akmal A."/>
            <person name="Feldman A."/>
            <person name="Lin J.S."/>
            <person name="Chang W.E."/>
            <person name="Higgs B.W."/>
            <person name="Demirev P."/>
            <person name="Lindquist J."/>
            <person name="Liem A."/>
            <person name="Fochler E."/>
            <person name="Read T.D."/>
            <person name="Tapia R."/>
            <person name="Johnson S."/>
            <person name="Bishop-Lilly K.A."/>
            <person name="Detter C."/>
            <person name="Han C."/>
            <person name="Sozhamannan S."/>
            <person name="Rosenzweig C.N."/>
            <person name="Skowronski E.W."/>
        </authorList>
    </citation>
    <scope>NUCLEOTIDE SEQUENCE [LARGE SCALE GENOMIC DNA]</scope>
    <source>
        <strain evidence="3 4">CL-SP19</strain>
    </source>
</reference>
<name>A0A432ZI92_9GAMM</name>
<proteinExistence type="predicted"/>
<dbReference type="Proteomes" id="UP000287908">
    <property type="component" value="Unassembled WGS sequence"/>
</dbReference>
<feature type="transmembrane region" description="Helical" evidence="1">
    <location>
        <begin position="240"/>
        <end position="260"/>
    </location>
</feature>
<dbReference type="GO" id="GO:0016020">
    <property type="term" value="C:membrane"/>
    <property type="evidence" value="ECO:0007669"/>
    <property type="project" value="InterPro"/>
</dbReference>
<keyword evidence="1" id="KW-0812">Transmembrane</keyword>
<accession>A0A432ZI92</accession>
<evidence type="ECO:0000259" key="2">
    <source>
        <dbReference type="Pfam" id="PF00892"/>
    </source>
</evidence>
<dbReference type="AlphaFoldDB" id="A0A432ZI92"/>
<dbReference type="Gene3D" id="1.10.3730.20">
    <property type="match status" value="2"/>
</dbReference>
<keyword evidence="4" id="KW-1185">Reference proteome</keyword>
<feature type="transmembrane region" description="Helical" evidence="1">
    <location>
        <begin position="66"/>
        <end position="86"/>
    </location>
</feature>
<gene>
    <name evidence="3" type="ORF">CWI81_04170</name>
</gene>
<protein>
    <submittedName>
        <fullName evidence="3">EamA family transporter</fullName>
    </submittedName>
</protein>
<evidence type="ECO:0000313" key="4">
    <source>
        <dbReference type="Proteomes" id="UP000287908"/>
    </source>
</evidence>
<feature type="transmembrane region" description="Helical" evidence="1">
    <location>
        <begin position="33"/>
        <end position="54"/>
    </location>
</feature>
<dbReference type="InterPro" id="IPR037185">
    <property type="entry name" value="EmrE-like"/>
</dbReference>
<feature type="transmembrane region" description="Helical" evidence="1">
    <location>
        <begin position="147"/>
        <end position="169"/>
    </location>
</feature>
<evidence type="ECO:0000256" key="1">
    <source>
        <dbReference type="SAM" id="Phobius"/>
    </source>
</evidence>
<dbReference type="PANTHER" id="PTHR22911:SF79">
    <property type="entry name" value="MOBA-LIKE NTP TRANSFERASE DOMAIN-CONTAINING PROTEIN"/>
    <property type="match status" value="1"/>
</dbReference>
<feature type="domain" description="EamA" evidence="2">
    <location>
        <begin position="4"/>
        <end position="138"/>
    </location>
</feature>
<dbReference type="InterPro" id="IPR000620">
    <property type="entry name" value="EamA_dom"/>
</dbReference>
<feature type="transmembrane region" description="Helical" evidence="1">
    <location>
        <begin position="92"/>
        <end position="114"/>
    </location>
</feature>
<dbReference type="OrthoDB" id="9814238at2"/>
<keyword evidence="1" id="KW-0472">Membrane</keyword>
<dbReference type="PANTHER" id="PTHR22911">
    <property type="entry name" value="ACYL-MALONYL CONDENSING ENZYME-RELATED"/>
    <property type="match status" value="1"/>
</dbReference>
<dbReference type="SUPFAM" id="SSF103481">
    <property type="entry name" value="Multidrug resistance efflux transporter EmrE"/>
    <property type="match status" value="2"/>
</dbReference>
<feature type="transmembrane region" description="Helical" evidence="1">
    <location>
        <begin position="181"/>
        <end position="200"/>
    </location>
</feature>
<comment type="caution">
    <text evidence="3">The sequence shown here is derived from an EMBL/GenBank/DDBJ whole genome shotgun (WGS) entry which is preliminary data.</text>
</comment>
<feature type="transmembrane region" description="Helical" evidence="1">
    <location>
        <begin position="121"/>
        <end position="141"/>
    </location>
</feature>
<dbReference type="RefSeq" id="WP_126783950.1">
    <property type="nucleotide sequence ID" value="NZ_PIQF01000001.1"/>
</dbReference>
<feature type="transmembrane region" description="Helical" evidence="1">
    <location>
        <begin position="212"/>
        <end position="233"/>
    </location>
</feature>
<dbReference type="EMBL" id="PIQF01000001">
    <property type="protein sequence ID" value="RUO77681.1"/>
    <property type="molecule type" value="Genomic_DNA"/>
</dbReference>
<evidence type="ECO:0000313" key="3">
    <source>
        <dbReference type="EMBL" id="RUO77681.1"/>
    </source>
</evidence>